<dbReference type="RefSeq" id="WP_006648394.1">
    <property type="nucleotide sequence ID" value="NZ_CP101873.1"/>
</dbReference>
<dbReference type="AlphaFoldDB" id="A0AAF0PIB9"/>
<dbReference type="GeneID" id="39861930"/>
<evidence type="ECO:0000313" key="1">
    <source>
        <dbReference type="EMBL" id="WMT09924.1"/>
    </source>
</evidence>
<accession>A0AAF0PIB9</accession>
<dbReference type="Proteomes" id="UP001224926">
    <property type="component" value="Chromosome"/>
</dbReference>
<evidence type="ECO:0000313" key="2">
    <source>
        <dbReference type="Proteomes" id="UP001224926"/>
    </source>
</evidence>
<gene>
    <name evidence="1" type="ORF">NP511_09910</name>
</gene>
<protein>
    <submittedName>
        <fullName evidence="1">Uncharacterized protein</fullName>
    </submittedName>
</protein>
<name>A0AAF0PIB9_9EURY</name>
<dbReference type="GeneID" id="84214257"/>
<reference evidence="1 2" key="1">
    <citation type="submission" date="2022-07" db="EMBL/GenBank/DDBJ databases">
        <title>Two temperate virus in Haloterrigena jeotgali A29.</title>
        <authorList>
            <person name="Deng X."/>
        </authorList>
    </citation>
    <scope>NUCLEOTIDE SEQUENCE [LARGE SCALE GENOMIC DNA]</scope>
    <source>
        <strain evidence="1 2">A29</strain>
    </source>
</reference>
<dbReference type="EMBL" id="CP101873">
    <property type="protein sequence ID" value="WMT09924.1"/>
    <property type="molecule type" value="Genomic_DNA"/>
</dbReference>
<sequence length="129" mass="14615">MAVDQDPIPQEALPPRWGLAERCEGRFVYRHARPRIDLIADCVPARSHPTLGLCRHWELQYRFFLTDRSVSRSIGRVSTRRAAVDGLLECMRRVHERVSTADDPLTVGTVLEDVSLADLVPDRLSESPP</sequence>
<keyword evidence="2" id="KW-1185">Reference proteome</keyword>
<organism evidence="1 2">
    <name type="scientific">Natrinema thermotolerans</name>
    <dbReference type="NCBI Taxonomy" id="121872"/>
    <lineage>
        <taxon>Archaea</taxon>
        <taxon>Methanobacteriati</taxon>
        <taxon>Methanobacteriota</taxon>
        <taxon>Stenosarchaea group</taxon>
        <taxon>Halobacteria</taxon>
        <taxon>Halobacteriales</taxon>
        <taxon>Natrialbaceae</taxon>
        <taxon>Natrinema</taxon>
    </lineage>
</organism>
<proteinExistence type="predicted"/>